<evidence type="ECO:0000313" key="2">
    <source>
        <dbReference type="EMBL" id="KAK8106502.1"/>
    </source>
</evidence>
<dbReference type="EMBL" id="JAQQWP010000008">
    <property type="protein sequence ID" value="KAK8106502.1"/>
    <property type="molecule type" value="Genomic_DNA"/>
</dbReference>
<protein>
    <recommendedName>
        <fullName evidence="1">DUF7587 domain-containing protein</fullName>
    </recommendedName>
</protein>
<sequence>MEQVVSGAQPIDLSAATSSNNIEVPFRPGRNGFGRPPDSCPQYLFRVFSKRSAGENNNEWMRASSALGERAGVFTKNPAEVAIVLNEHLRGQSTSWRDPFISWTTSFLFALRCAVYKSYYEMLPMREIFLCMAATDQFATGTFLQDRFLITEFEQKLAANSGISTRYESQTREKGGLGDFGCLRSGIYYFGEYLAQGQLCIKDRSCTVSCDRIFHDLPALRPGIMKDPKSWAKETVRLRNAFYEGKPKPIDELEVDAAQRIVANLPMPYRTPMVVYLVSLQPRRCSEVAKMILDKNPTEGNRTTPPALAMISAK</sequence>
<evidence type="ECO:0000259" key="1">
    <source>
        <dbReference type="Pfam" id="PF24494"/>
    </source>
</evidence>
<gene>
    <name evidence="2" type="ORF">PG999_009861</name>
</gene>
<reference evidence="2 3" key="1">
    <citation type="submission" date="2023-01" db="EMBL/GenBank/DDBJ databases">
        <title>Analysis of 21 Apiospora genomes using comparative genomics revels a genus with tremendous synthesis potential of carbohydrate active enzymes and secondary metabolites.</title>
        <authorList>
            <person name="Sorensen T."/>
        </authorList>
    </citation>
    <scope>NUCLEOTIDE SEQUENCE [LARGE SCALE GENOMIC DNA]</scope>
    <source>
        <strain evidence="2 3">CBS 117206</strain>
    </source>
</reference>
<proteinExistence type="predicted"/>
<dbReference type="Pfam" id="PF24494">
    <property type="entry name" value="DUF7587"/>
    <property type="match status" value="1"/>
</dbReference>
<name>A0AAW0QKJ3_9PEZI</name>
<dbReference type="AlphaFoldDB" id="A0AAW0QKJ3"/>
<organism evidence="2 3">
    <name type="scientific">Apiospora kogelbergensis</name>
    <dbReference type="NCBI Taxonomy" id="1337665"/>
    <lineage>
        <taxon>Eukaryota</taxon>
        <taxon>Fungi</taxon>
        <taxon>Dikarya</taxon>
        <taxon>Ascomycota</taxon>
        <taxon>Pezizomycotina</taxon>
        <taxon>Sordariomycetes</taxon>
        <taxon>Xylariomycetidae</taxon>
        <taxon>Amphisphaeriales</taxon>
        <taxon>Apiosporaceae</taxon>
        <taxon>Apiospora</taxon>
    </lineage>
</organism>
<comment type="caution">
    <text evidence="2">The sequence shown here is derived from an EMBL/GenBank/DDBJ whole genome shotgun (WGS) entry which is preliminary data.</text>
</comment>
<evidence type="ECO:0000313" key="3">
    <source>
        <dbReference type="Proteomes" id="UP001392437"/>
    </source>
</evidence>
<accession>A0AAW0QKJ3</accession>
<feature type="domain" description="DUF7587" evidence="1">
    <location>
        <begin position="41"/>
        <end position="115"/>
    </location>
</feature>
<dbReference type="InterPro" id="IPR056009">
    <property type="entry name" value="DUF7587"/>
</dbReference>
<dbReference type="Proteomes" id="UP001392437">
    <property type="component" value="Unassembled WGS sequence"/>
</dbReference>
<keyword evidence="3" id="KW-1185">Reference proteome</keyword>